<dbReference type="Proteomes" id="UP000182110">
    <property type="component" value="Unassembled WGS sequence"/>
</dbReference>
<dbReference type="AlphaFoldDB" id="A0AAN2PKQ3"/>
<organism evidence="1 2">
    <name type="scientific">Peribacillus simplex</name>
    <dbReference type="NCBI Taxonomy" id="1478"/>
    <lineage>
        <taxon>Bacteria</taxon>
        <taxon>Bacillati</taxon>
        <taxon>Bacillota</taxon>
        <taxon>Bacilli</taxon>
        <taxon>Bacillales</taxon>
        <taxon>Bacillaceae</taxon>
        <taxon>Peribacillus</taxon>
    </lineage>
</organism>
<comment type="caution">
    <text evidence="1">The sequence shown here is derived from an EMBL/GenBank/DDBJ whole genome shotgun (WGS) entry which is preliminary data.</text>
</comment>
<accession>A0AAN2PKQ3</accession>
<reference evidence="1 2" key="1">
    <citation type="journal article" date="2014" name="Genome Announc.">
        <title>Genome Sequence of Bacillus simplex Strain P558, Isolated from a Human Fecal Sample.</title>
        <authorList>
            <person name="Croce O."/>
            <person name="Hugon P."/>
            <person name="Lagier J.C."/>
            <person name="Bibi F."/>
            <person name="Robert C."/>
            <person name="Azhar E.I."/>
            <person name="Raoult D."/>
            <person name="Fournier P.E."/>
        </authorList>
    </citation>
    <scope>NUCLEOTIDE SEQUENCE [LARGE SCALE GENOMIC DNA]</scope>
    <source>
        <strain evidence="1 2">P558</strain>
    </source>
</reference>
<evidence type="ECO:0000313" key="2">
    <source>
        <dbReference type="Proteomes" id="UP000182110"/>
    </source>
</evidence>
<gene>
    <name evidence="1" type="ORF">BN1180_04710</name>
</gene>
<sequence length="203" mass="22151">MQFQAGDVRVHLSLLNYSARAAYTALNKESSSEHKQPLREGIALVTSQGTASVSFPFPSVWGIHSSIAGRTIIWGTLSIHSIIDNRVVGTVNFRGRPIPINGFWNENTKQIAFDSPYATFSGNLTIIDDQQSGIRHFILQGRFLMKPPSLQAGESGSWIATTDIALNQFPVSGNAYTGQLPPVGAFLTSNILHQHQNFGGRTI</sequence>
<protein>
    <submittedName>
        <fullName evidence="1">Uncharacterized protein</fullName>
    </submittedName>
</protein>
<keyword evidence="2" id="KW-1185">Reference proteome</keyword>
<dbReference type="EMBL" id="CCXW01000001">
    <property type="protein sequence ID" value="CEG34507.1"/>
    <property type="molecule type" value="Genomic_DNA"/>
</dbReference>
<proteinExistence type="predicted"/>
<evidence type="ECO:0000313" key="1">
    <source>
        <dbReference type="EMBL" id="CEG34507.1"/>
    </source>
</evidence>
<name>A0AAN2PKQ3_9BACI</name>